<comment type="caution">
    <text evidence="3">The sequence shown here is derived from an EMBL/GenBank/DDBJ whole genome shotgun (WGS) entry which is preliminary data.</text>
</comment>
<evidence type="ECO:0000256" key="1">
    <source>
        <dbReference type="SAM" id="Coils"/>
    </source>
</evidence>
<organism evidence="3 4">
    <name type="scientific">Halocalculus aciditolerans</name>
    <dbReference type="NCBI Taxonomy" id="1383812"/>
    <lineage>
        <taxon>Archaea</taxon>
        <taxon>Methanobacteriati</taxon>
        <taxon>Methanobacteriota</taxon>
        <taxon>Stenosarchaea group</taxon>
        <taxon>Halobacteria</taxon>
        <taxon>Halobacteriales</taxon>
        <taxon>Halobacteriaceae</taxon>
        <taxon>Halocalculus</taxon>
    </lineage>
</organism>
<dbReference type="Gene3D" id="1.20.1270.390">
    <property type="match status" value="1"/>
</dbReference>
<keyword evidence="2" id="KW-1133">Transmembrane helix</keyword>
<keyword evidence="1" id="KW-0175">Coiled coil</keyword>
<evidence type="ECO:0000313" key="4">
    <source>
        <dbReference type="Proteomes" id="UP000607197"/>
    </source>
</evidence>
<reference evidence="3" key="1">
    <citation type="journal article" date="2014" name="Int. J. Syst. Evol. Microbiol.">
        <title>Complete genome sequence of Corynebacterium casei LMG S-19264T (=DSM 44701T), isolated from a smear-ripened cheese.</title>
        <authorList>
            <consortium name="US DOE Joint Genome Institute (JGI-PGF)"/>
            <person name="Walter F."/>
            <person name="Albersmeier A."/>
            <person name="Kalinowski J."/>
            <person name="Ruckert C."/>
        </authorList>
    </citation>
    <scope>NUCLEOTIDE SEQUENCE</scope>
    <source>
        <strain evidence="3">JCM 19596</strain>
    </source>
</reference>
<dbReference type="RefSeq" id="WP_188975499.1">
    <property type="nucleotide sequence ID" value="NZ_BMPG01000001.1"/>
</dbReference>
<gene>
    <name evidence="3" type="ORF">GCM10009039_04990</name>
</gene>
<keyword evidence="2" id="KW-0812">Transmembrane</keyword>
<dbReference type="OrthoDB" id="342245at2157"/>
<feature type="transmembrane region" description="Helical" evidence="2">
    <location>
        <begin position="228"/>
        <end position="252"/>
    </location>
</feature>
<accession>A0A830F065</accession>
<keyword evidence="2" id="KW-0472">Membrane</keyword>
<reference evidence="3" key="2">
    <citation type="submission" date="2020-09" db="EMBL/GenBank/DDBJ databases">
        <authorList>
            <person name="Sun Q."/>
            <person name="Ohkuma M."/>
        </authorList>
    </citation>
    <scope>NUCLEOTIDE SEQUENCE</scope>
    <source>
        <strain evidence="3">JCM 19596</strain>
    </source>
</reference>
<dbReference type="Proteomes" id="UP000607197">
    <property type="component" value="Unassembled WGS sequence"/>
</dbReference>
<feature type="coiled-coil region" evidence="1">
    <location>
        <begin position="162"/>
        <end position="225"/>
    </location>
</feature>
<dbReference type="EMBL" id="BMPG01000001">
    <property type="protein sequence ID" value="GGL49868.1"/>
    <property type="molecule type" value="Genomic_DNA"/>
</dbReference>
<sequence length="262" mass="28058">MNLNRSSKALFVLVVVAVAAVAPAVAAPTVTGDVPDSAKVGAQQDVTFTVPSDGLYSDYDQWTLGGQTELTNVSWTVTAYDNTDTKIDQQTYTGQSFEYQVRSDEGVSKLTVRLQGATPAVEQYQYEPAQSFTFATFTQSQQGGSSTVLKAWQDVRPYTEQSQEARNAIEAAEQSISDAQAAGADTGEAEQLVGNAVNAYNKGNFDNAIDLANQAEQNAESAQQSNQLLTYALIGVGVLVLLGVVVGGVWYYRQNQGPSQPF</sequence>
<protein>
    <submittedName>
        <fullName evidence="3">Uncharacterized protein</fullName>
    </submittedName>
</protein>
<evidence type="ECO:0000313" key="3">
    <source>
        <dbReference type="EMBL" id="GGL49868.1"/>
    </source>
</evidence>
<dbReference type="AlphaFoldDB" id="A0A830F065"/>
<proteinExistence type="predicted"/>
<keyword evidence="4" id="KW-1185">Reference proteome</keyword>
<name>A0A830F065_9EURY</name>
<evidence type="ECO:0000256" key="2">
    <source>
        <dbReference type="SAM" id="Phobius"/>
    </source>
</evidence>